<protein>
    <submittedName>
        <fullName evidence="4">Uncharacterized protein</fullName>
    </submittedName>
</protein>
<keyword evidence="5" id="KW-1185">Reference proteome</keyword>
<dbReference type="Proteomes" id="UP000078561">
    <property type="component" value="Unassembled WGS sequence"/>
</dbReference>
<sequence>MLFTSSTKTLQISKQIDTARCKGHWHALPDLARRYVKYNPEGAALEQTVMAEVALVRMGQSNKPWNPKQALSIQDQLQSVFELNHDLSGELKESAKVILARLFFGSKEYDQVLALLGGLSLLNAQSTGYSFCLYFQSLAIQAMSLEAMGNHEPCLQIYQQTLELLKDHQPIKDLTLIEWAEETLYRAIQLVSNHTFSAIVEEGTLLELLWAYHRTTCHQPATWRAERRMGTTLLMIKLLIKLYHSGEYIPHVSTPTDGLPDAYDDQKAFAQEIIQLYTICELMLQATAPTSITGDGNNTVLDVIESLFVDLDWIIEEKEDWRGYKEILERASEKTFNSPTILRLMFFTSLRLGEYEEAQHQLQSYLQLVGLVSQDQIESRTDGNAPVQDSCGLYLPLSSSSTLLASPTNDTKRTDSATSSCTNNNIECPDQLVDVLVKAMWLYCSELKDGIKAVEMAELALAFVRKHAPMDPQHVAKVYNSSGVAYSLLASEIIDDGLRPSYHQNVLRLLEQANALQHESWKSLYCLAHQHLNMRNIDKAIHSIQHSLSINKDHIPSWHLLVLALSCSGQNSRPQALSIASAGLEIALDQISSSTSSYDRLEQYLLMKMTYSRLLHTSEGPEMALQEHSSLFNLYGKWAATLKTEIGNSGNDSLVREHQSMGVGQWHGCISNGGKNGKPRKILLSGPFGSVTPSVSTASLNSRYPLSTTSSSLTTTTAKSSNKFRRRRSASSSMVGNLEPTIVIPHCDSASVLTIASDGNKAHLSSLAQKSPSLRKYASNSMLRIPSSHLPNPSTSHSASLQSSPSQAVSMNGSNDSVSRQSSSGSSMYSFQSGNSSFTGGHTASMNGSSNSTTAPTIQQSSLLNQQRSRSALTTSEYLQQHNQNARLCELWLMSAEWYYELSETEEALKAITEAEAVCSTHPGVWCLLGRIKHSASTKDDDGSAKFFEKGLLLQPGHVDCQIELAKLYMEQRDFCTAEGILESLTRGFGWHSSEAWFLLGMVYQQTDRKHRTKECLFYALELESVTPICSFDVLPRVI</sequence>
<evidence type="ECO:0000313" key="5">
    <source>
        <dbReference type="Proteomes" id="UP000078561"/>
    </source>
</evidence>
<dbReference type="InterPro" id="IPR019734">
    <property type="entry name" value="TPR_rpt"/>
</dbReference>
<feature type="compositionally biased region" description="Low complexity" evidence="3">
    <location>
        <begin position="707"/>
        <end position="721"/>
    </location>
</feature>
<gene>
    <name evidence="4" type="primary">ABSGL_03682.1 scaffold 4609</name>
</gene>
<dbReference type="SMART" id="SM00028">
    <property type="entry name" value="TPR"/>
    <property type="match status" value="5"/>
</dbReference>
<dbReference type="InParanoid" id="A0A168M982"/>
<name>A0A168M982_ABSGL</name>
<feature type="compositionally biased region" description="Polar residues" evidence="3">
    <location>
        <begin position="838"/>
        <end position="858"/>
    </location>
</feature>
<organism evidence="4">
    <name type="scientific">Absidia glauca</name>
    <name type="common">Pin mould</name>
    <dbReference type="NCBI Taxonomy" id="4829"/>
    <lineage>
        <taxon>Eukaryota</taxon>
        <taxon>Fungi</taxon>
        <taxon>Fungi incertae sedis</taxon>
        <taxon>Mucoromycota</taxon>
        <taxon>Mucoromycotina</taxon>
        <taxon>Mucoromycetes</taxon>
        <taxon>Mucorales</taxon>
        <taxon>Cunninghamellaceae</taxon>
        <taxon>Absidia</taxon>
    </lineage>
</organism>
<dbReference type="AlphaFoldDB" id="A0A168M982"/>
<dbReference type="EMBL" id="LT552047">
    <property type="protein sequence ID" value="SAL98155.1"/>
    <property type="molecule type" value="Genomic_DNA"/>
</dbReference>
<dbReference type="OrthoDB" id="29013at2759"/>
<dbReference type="PANTHER" id="PTHR23083">
    <property type="entry name" value="TETRATRICOPEPTIDE REPEAT PROTEIN, TPR"/>
    <property type="match status" value="1"/>
</dbReference>
<feature type="compositionally biased region" description="Low complexity" evidence="3">
    <location>
        <begin position="793"/>
        <end position="837"/>
    </location>
</feature>
<evidence type="ECO:0000256" key="1">
    <source>
        <dbReference type="ARBA" id="ARBA00002550"/>
    </source>
</evidence>
<reference evidence="4" key="1">
    <citation type="submission" date="2016-04" db="EMBL/GenBank/DDBJ databases">
        <authorList>
            <person name="Evans L.H."/>
            <person name="Alamgir A."/>
            <person name="Owens N."/>
            <person name="Weber N.D."/>
            <person name="Virtaneva K."/>
            <person name="Barbian K."/>
            <person name="Babar A."/>
            <person name="Rosenke K."/>
        </authorList>
    </citation>
    <scope>NUCLEOTIDE SEQUENCE [LARGE SCALE GENOMIC DNA]</scope>
    <source>
        <strain evidence="4">CBS 101.48</strain>
    </source>
</reference>
<accession>A0A168M982</accession>
<dbReference type="InterPro" id="IPR051722">
    <property type="entry name" value="Endocytosis_PI4K-reg_protein"/>
</dbReference>
<dbReference type="PANTHER" id="PTHR23083:SF464">
    <property type="entry name" value="TETRATRICOPEPTIDE REPEAT DOMAIN 7, ISOFORM A"/>
    <property type="match status" value="1"/>
</dbReference>
<comment type="similarity">
    <text evidence="2">Belongs to the YPP1 family.</text>
</comment>
<evidence type="ECO:0000256" key="2">
    <source>
        <dbReference type="ARBA" id="ARBA00038251"/>
    </source>
</evidence>
<feature type="region of interest" description="Disordered" evidence="3">
    <location>
        <begin position="707"/>
        <end position="732"/>
    </location>
</feature>
<dbReference type="STRING" id="4829.A0A168M982"/>
<dbReference type="InterPro" id="IPR011990">
    <property type="entry name" value="TPR-like_helical_dom_sf"/>
</dbReference>
<comment type="function">
    <text evidence="1">Involved in endocytosis.</text>
</comment>
<evidence type="ECO:0000256" key="3">
    <source>
        <dbReference type="SAM" id="MobiDB-lite"/>
    </source>
</evidence>
<dbReference type="SUPFAM" id="SSF48452">
    <property type="entry name" value="TPR-like"/>
    <property type="match status" value="2"/>
</dbReference>
<feature type="region of interest" description="Disordered" evidence="3">
    <location>
        <begin position="784"/>
        <end position="866"/>
    </location>
</feature>
<dbReference type="Gene3D" id="1.25.40.10">
    <property type="entry name" value="Tetratricopeptide repeat domain"/>
    <property type="match status" value="2"/>
</dbReference>
<proteinExistence type="inferred from homology"/>
<evidence type="ECO:0000313" key="4">
    <source>
        <dbReference type="EMBL" id="SAL98155.1"/>
    </source>
</evidence>